<dbReference type="AlphaFoldDB" id="A3ZNK7"/>
<evidence type="ECO:0000313" key="1">
    <source>
        <dbReference type="EMBL" id="EAQ81902.1"/>
    </source>
</evidence>
<name>A3ZNK7_9BACT</name>
<dbReference type="EMBL" id="AANZ01000003">
    <property type="protein sequence ID" value="EAQ81902.1"/>
    <property type="molecule type" value="Genomic_DNA"/>
</dbReference>
<accession>A3ZNK7</accession>
<dbReference type="Proteomes" id="UP000004358">
    <property type="component" value="Unassembled WGS sequence"/>
</dbReference>
<comment type="caution">
    <text evidence="1">The sequence shown here is derived from an EMBL/GenBank/DDBJ whole genome shotgun (WGS) entry which is preliminary data.</text>
</comment>
<organism evidence="1 2">
    <name type="scientific">Blastopirellula marina DSM 3645</name>
    <dbReference type="NCBI Taxonomy" id="314230"/>
    <lineage>
        <taxon>Bacteria</taxon>
        <taxon>Pseudomonadati</taxon>
        <taxon>Planctomycetota</taxon>
        <taxon>Planctomycetia</taxon>
        <taxon>Pirellulales</taxon>
        <taxon>Pirellulaceae</taxon>
        <taxon>Blastopirellula</taxon>
    </lineage>
</organism>
<protein>
    <submittedName>
        <fullName evidence="1">Uncharacterized protein</fullName>
    </submittedName>
</protein>
<dbReference type="HOGENOM" id="CLU_3305572_0_0_0"/>
<proteinExistence type="predicted"/>
<evidence type="ECO:0000313" key="2">
    <source>
        <dbReference type="Proteomes" id="UP000004358"/>
    </source>
</evidence>
<sequence>MPLGGEILLVGIAGRLGWPLPVVFCCALGCGAWSDVLIA</sequence>
<gene>
    <name evidence="1" type="ORF">DSM3645_17160</name>
</gene>
<reference evidence="1 2" key="1">
    <citation type="submission" date="2006-02" db="EMBL/GenBank/DDBJ databases">
        <authorList>
            <person name="Amann R."/>
            <person name="Ferriera S."/>
            <person name="Johnson J."/>
            <person name="Kravitz S."/>
            <person name="Halpern A."/>
            <person name="Remington K."/>
            <person name="Beeson K."/>
            <person name="Tran B."/>
            <person name="Rogers Y.-H."/>
            <person name="Friedman R."/>
            <person name="Venter J.C."/>
        </authorList>
    </citation>
    <scope>NUCLEOTIDE SEQUENCE [LARGE SCALE GENOMIC DNA]</scope>
    <source>
        <strain evidence="1 2">DSM 3645</strain>
    </source>
</reference>